<proteinExistence type="predicted"/>
<dbReference type="GO" id="GO:0005737">
    <property type="term" value="C:cytoplasm"/>
    <property type="evidence" value="ECO:0007669"/>
    <property type="project" value="UniProtKB-SubCell"/>
</dbReference>
<dbReference type="InterPro" id="IPR058584">
    <property type="entry name" value="IMB1_TNPO1-like_TPR"/>
</dbReference>
<dbReference type="InterPro" id="IPR000357">
    <property type="entry name" value="HEAT"/>
</dbReference>
<keyword evidence="9" id="KW-1185">Reference proteome</keyword>
<feature type="domain" description="Importin subunit beta-1/Transportin-1-like TPR repeats" evidence="7">
    <location>
        <begin position="457"/>
        <end position="626"/>
    </location>
</feature>
<dbReference type="AlphaFoldDB" id="A0A9K3CPK3"/>
<name>A0A9K3CPK3_9EUKA</name>
<evidence type="ECO:0000256" key="6">
    <source>
        <dbReference type="ARBA" id="ARBA00022990"/>
    </source>
</evidence>
<protein>
    <recommendedName>
        <fullName evidence="7">Importin subunit beta-1/Transportin-1-like TPR repeats domain-containing protein</fullName>
    </recommendedName>
</protein>
<evidence type="ECO:0000313" key="8">
    <source>
        <dbReference type="EMBL" id="GIQ79990.1"/>
    </source>
</evidence>
<keyword evidence="2" id="KW-0813">Transport</keyword>
<dbReference type="Pfam" id="PF25574">
    <property type="entry name" value="TPR_IMB1"/>
    <property type="match status" value="1"/>
</dbReference>
<dbReference type="EMBL" id="BDIP01000087">
    <property type="protein sequence ID" value="GIQ79990.1"/>
    <property type="molecule type" value="Genomic_DNA"/>
</dbReference>
<dbReference type="InterPro" id="IPR040122">
    <property type="entry name" value="Importin_beta"/>
</dbReference>
<dbReference type="SUPFAM" id="SSF48371">
    <property type="entry name" value="ARM repeat"/>
    <property type="match status" value="2"/>
</dbReference>
<comment type="caution">
    <text evidence="8">The sequence shown here is derived from an EMBL/GenBank/DDBJ whole genome shotgun (WGS) entry which is preliminary data.</text>
</comment>
<dbReference type="InterPro" id="IPR011989">
    <property type="entry name" value="ARM-like"/>
</dbReference>
<dbReference type="GO" id="GO:0006606">
    <property type="term" value="P:protein import into nucleus"/>
    <property type="evidence" value="ECO:0007669"/>
    <property type="project" value="InterPro"/>
</dbReference>
<gene>
    <name evidence="8" type="ORF">KIPB_000709</name>
</gene>
<evidence type="ECO:0000256" key="1">
    <source>
        <dbReference type="ARBA" id="ARBA00004496"/>
    </source>
</evidence>
<dbReference type="Pfam" id="PF02985">
    <property type="entry name" value="HEAT"/>
    <property type="match status" value="1"/>
</dbReference>
<dbReference type="Proteomes" id="UP000265618">
    <property type="component" value="Unassembled WGS sequence"/>
</dbReference>
<evidence type="ECO:0000256" key="4">
    <source>
        <dbReference type="ARBA" id="ARBA00022737"/>
    </source>
</evidence>
<organism evidence="8 9">
    <name type="scientific">Kipferlia bialata</name>
    <dbReference type="NCBI Taxonomy" id="797122"/>
    <lineage>
        <taxon>Eukaryota</taxon>
        <taxon>Metamonada</taxon>
        <taxon>Carpediemonas-like organisms</taxon>
        <taxon>Kipferlia</taxon>
    </lineage>
</organism>
<reference evidence="8 9" key="1">
    <citation type="journal article" date="2018" name="PLoS ONE">
        <title>The draft genome of Kipferlia bialata reveals reductive genome evolution in fornicate parasites.</title>
        <authorList>
            <person name="Tanifuji G."/>
            <person name="Takabayashi S."/>
            <person name="Kume K."/>
            <person name="Takagi M."/>
            <person name="Nakayama T."/>
            <person name="Kamikawa R."/>
            <person name="Inagaki Y."/>
            <person name="Hashimoto T."/>
        </authorList>
    </citation>
    <scope>NUCLEOTIDE SEQUENCE [LARGE SCALE GENOMIC DNA]</scope>
    <source>
        <strain evidence="8">NY0173</strain>
    </source>
</reference>
<dbReference type="InterPro" id="IPR041653">
    <property type="entry name" value="Importin_rep_4"/>
</dbReference>
<sequence length="1106" mass="120317">MDFTALLGALQSTDTAQIRAAEEQYEAFIKAQPLEFLQLACQTLSDPTNGRFMAVLLRKELVSGADTAYARCPAAHTSVQTCLLQALSTVTERAHLMQIGVAVANLMSTLCSPMEKEPDMRYWPAATQWIESNYQSANEVHRMVCYNIIQELSGILAGAMAKWPACKDIVVAGLNDSCAQVVEYSVTAACTLVLLVTDVAPVLFPPICLALTTSLTKQAWDLSAHIMQELAVIGEANGSLLRASVPQFLTILSQLVTNSTIIDSVRHVAVELVCVLCEGSPRKCRQSVNDVGTIIANGLVPMMADLDDDEQAWDSTVPEAWEESDDLQVAETALDRIAIALGGSALLPVIESIVGETRQHSSWKIRHTSATMLAIVAEGFNTAASMPQVRGMVAVPLSLKNDPHPRVRWAVCNALGQMSTDFQPRLQAKLHQEVVTCLIDLTKDTQSVRVRSHAGAALINFVEYIEPETLKPYVEAILQVLVTLMSSDSRLAQENALTCLAAVADTIGRQFGQYYQSFAPTLIGQLHAALANNTSGSSVHTPFAARLIEAITLIGLSVGGETFSQQFPEVIGMILTAWDQHHENPDDLLTKHILFGLGRLVKVDKMQFAQYFPRVMPILMQITNQEFIQIIDGNDDEADGENVISLGDLAIQINTPAIEEAEIGLSIMGTVLSSSPDAMMPFLEQAFKTWVTQSQAKMEAYVRMNATTCIASAPKAIMKSSMPDQQKASIIEGYINESLKAIVAVLNEEDSVEVMPVLCMAVVGFVKSMQSMQDKVPVPAARIMGELSDALITMSNTATAEMESEFEDMETDMPESVEDQATLADKHEQFFLCLDEIGDVLGSFFTVYGDQYLPIFQSVVKSTVDRWAMMQGPLGSRFRVAALSVLIELITHTSAEAATPAVQTYLPLITQCLATNSLPLAQTAVFCAGVIAERFPEAIKPHAPALASYCKARVESPDARDTEDSTLVTENCISATGRLLMACPDLIAPTFGGVQNAWQFYLTAAGSITHDEEEFKSTVDMLLALVQNKNFCSSPAILTSVLTPLVTLVFQSANYHKMASEEVLAEVGKSFQGLMANPGFMPVLQSVLASAEEWTRNNFTQTFQNQ</sequence>
<comment type="subcellular location">
    <subcellularLocation>
        <location evidence="1">Cytoplasm</location>
    </subcellularLocation>
</comment>
<dbReference type="PANTHER" id="PTHR10527">
    <property type="entry name" value="IMPORTIN BETA"/>
    <property type="match status" value="1"/>
</dbReference>
<evidence type="ECO:0000256" key="2">
    <source>
        <dbReference type="ARBA" id="ARBA00022448"/>
    </source>
</evidence>
<keyword evidence="4" id="KW-0677">Repeat</keyword>
<evidence type="ECO:0000313" key="9">
    <source>
        <dbReference type="Proteomes" id="UP000265618"/>
    </source>
</evidence>
<keyword evidence="3" id="KW-0963">Cytoplasm</keyword>
<keyword evidence="5" id="KW-0653">Protein transport</keyword>
<dbReference type="OrthoDB" id="543373at2759"/>
<dbReference type="Gene3D" id="1.25.10.10">
    <property type="entry name" value="Leucine-rich Repeat Variant"/>
    <property type="match status" value="1"/>
</dbReference>
<accession>A0A9K3CPK3</accession>
<evidence type="ECO:0000256" key="5">
    <source>
        <dbReference type="ARBA" id="ARBA00022927"/>
    </source>
</evidence>
<dbReference type="GO" id="GO:0005634">
    <property type="term" value="C:nucleus"/>
    <property type="evidence" value="ECO:0007669"/>
    <property type="project" value="UniProtKB-SubCell"/>
</dbReference>
<evidence type="ECO:0000259" key="7">
    <source>
        <dbReference type="Pfam" id="PF25574"/>
    </source>
</evidence>
<dbReference type="Pfam" id="PF18808">
    <property type="entry name" value="Importin_rep_4"/>
    <property type="match status" value="1"/>
</dbReference>
<dbReference type="InterPro" id="IPR016024">
    <property type="entry name" value="ARM-type_fold"/>
</dbReference>
<keyword evidence="6" id="KW-0007">Acetylation</keyword>
<evidence type="ECO:0000256" key="3">
    <source>
        <dbReference type="ARBA" id="ARBA00022490"/>
    </source>
</evidence>